<proteinExistence type="predicted"/>
<evidence type="ECO:0000313" key="3">
    <source>
        <dbReference type="EMBL" id="GHW00756.1"/>
    </source>
</evidence>
<evidence type="ECO:0000256" key="1">
    <source>
        <dbReference type="SAM" id="Coils"/>
    </source>
</evidence>
<dbReference type="EMBL" id="BOCI01000118">
    <property type="protein sequence ID" value="GHW00756.1"/>
    <property type="molecule type" value="Genomic_DNA"/>
</dbReference>
<organism evidence="3 4">
    <name type="scientific">Lactobacillus nasalidis</name>
    <dbReference type="NCBI Taxonomy" id="2797258"/>
    <lineage>
        <taxon>Bacteria</taxon>
        <taxon>Bacillati</taxon>
        <taxon>Bacillota</taxon>
        <taxon>Bacilli</taxon>
        <taxon>Lactobacillales</taxon>
        <taxon>Lactobacillaceae</taxon>
        <taxon>Lactobacillus</taxon>
    </lineage>
</organism>
<gene>
    <name evidence="3" type="ORF">lacNasYZ03_04430</name>
</gene>
<comment type="caution">
    <text evidence="3">The sequence shown here is derived from an EMBL/GenBank/DDBJ whole genome shotgun (WGS) entry which is preliminary data.</text>
</comment>
<feature type="domain" description="TerB-C" evidence="2">
    <location>
        <begin position="174"/>
        <end position="310"/>
    </location>
</feature>
<name>A0ABQ3W5I0_9LACO</name>
<keyword evidence="4" id="KW-1185">Reference proteome</keyword>
<dbReference type="Proteomes" id="UP000616547">
    <property type="component" value="Unassembled WGS sequence"/>
</dbReference>
<evidence type="ECO:0000313" key="4">
    <source>
        <dbReference type="Proteomes" id="UP000616547"/>
    </source>
</evidence>
<reference evidence="4" key="1">
    <citation type="submission" date="2021-01" db="EMBL/GenBank/DDBJ databases">
        <title>Draft genome sequence of Nasalis larvatus strain YZ03.</title>
        <authorList>
            <person name="Suzuki-Hashido N."/>
            <person name="Tsuchida S."/>
            <person name="Hayakawa T."/>
        </authorList>
    </citation>
    <scope>NUCLEOTIDE SEQUENCE [LARGE SCALE GENOMIC DNA]</scope>
    <source>
        <strain evidence="4">YZ03</strain>
    </source>
</reference>
<keyword evidence="1" id="KW-0175">Coiled coil</keyword>
<feature type="coiled-coil region" evidence="1">
    <location>
        <begin position="196"/>
        <end position="231"/>
    </location>
</feature>
<dbReference type="InterPro" id="IPR028932">
    <property type="entry name" value="TerB-C"/>
</dbReference>
<dbReference type="Pfam" id="PF15615">
    <property type="entry name" value="TerB_C"/>
    <property type="match status" value="1"/>
</dbReference>
<sequence length="318" mass="35922">METVQEAFKEELQRGRVYQTLLAGQAEGADLYQAICHLSAYQPKNNPMLKKEPEKFYGLLSQVWQEVRRNPYQLLKLLVGEKTVFPVEMFADAVFYSPHPVTEASVEIGAGLSYRCRGGHWISELYWPSSRQKKLLADFMHEFDRLSRLAFKKGRSLKEKPLPPAFKQAISQGIADYQQQLLEAQRPKIKINLASLDQIRADAAETKESLLTEEERELEAQEAAEQAAAQAAAESTAAFSADLNLNETERKLLEALFAGQPYKDFLRQQHQLLSVVVDQINEKLFDEIGDAVIDCDGESAEIVPDYRADLADLLGIEE</sequence>
<accession>A0ABQ3W5I0</accession>
<protein>
    <recommendedName>
        <fullName evidence="2">TerB-C domain-containing protein</fullName>
    </recommendedName>
</protein>
<evidence type="ECO:0000259" key="2">
    <source>
        <dbReference type="Pfam" id="PF15615"/>
    </source>
</evidence>